<dbReference type="GO" id="GO:0005829">
    <property type="term" value="C:cytosol"/>
    <property type="evidence" value="ECO:0007669"/>
    <property type="project" value="TreeGrafter"/>
</dbReference>
<accession>A8ZLR3</accession>
<dbReference type="InterPro" id="IPR010384">
    <property type="entry name" value="MtfA_fam"/>
</dbReference>
<proteinExistence type="predicted"/>
<dbReference type="InterPro" id="IPR042252">
    <property type="entry name" value="MtfA_N"/>
</dbReference>
<evidence type="ECO:0000313" key="2">
    <source>
        <dbReference type="Proteomes" id="UP000000268"/>
    </source>
</evidence>
<dbReference type="Gene3D" id="3.40.390.10">
    <property type="entry name" value="Collagenase (Catalytic Domain)"/>
    <property type="match status" value="1"/>
</dbReference>
<protein>
    <recommendedName>
        <fullName evidence="3">Zinc-dependent peptidase</fullName>
    </recommendedName>
</protein>
<keyword evidence="1" id="KW-0614">Plasmid</keyword>
<dbReference type="PANTHER" id="PTHR30164:SF2">
    <property type="entry name" value="PROTEIN MTFA"/>
    <property type="match status" value="1"/>
</dbReference>
<reference evidence="1 2" key="1">
    <citation type="journal article" date="2008" name="Proc. Natl. Acad. Sci. U.S.A.">
        <title>Niche adaptation and genome expansion in the chlorophyll d-producing cyanobacterium Acaryochloris marina.</title>
        <authorList>
            <person name="Swingley W.D."/>
            <person name="Chen M."/>
            <person name="Cheung P.C."/>
            <person name="Conrad A.L."/>
            <person name="Dejesa L.C."/>
            <person name="Hao J."/>
            <person name="Honchak B.M."/>
            <person name="Karbach L.E."/>
            <person name="Kurdoglu A."/>
            <person name="Lahiri S."/>
            <person name="Mastrian S.D."/>
            <person name="Miyashita H."/>
            <person name="Page L."/>
            <person name="Ramakrishna P."/>
            <person name="Satoh S."/>
            <person name="Sattley W.M."/>
            <person name="Shimada Y."/>
            <person name="Taylor H.L."/>
            <person name="Tomo T."/>
            <person name="Tsuchiya T."/>
            <person name="Wang Z.T."/>
            <person name="Raymond J."/>
            <person name="Mimuro M."/>
            <person name="Blankenship R.E."/>
            <person name="Touchman J.W."/>
        </authorList>
    </citation>
    <scope>NUCLEOTIDE SEQUENCE [LARGE SCALE GENOMIC DNA]</scope>
    <source>
        <strain evidence="2">MBIC 11017</strain>
        <plasmid evidence="2">Plasmid pREB2</plasmid>
    </source>
</reference>
<dbReference type="PANTHER" id="PTHR30164">
    <property type="entry name" value="MTFA PEPTIDASE"/>
    <property type="match status" value="1"/>
</dbReference>
<dbReference type="RefSeq" id="WP_012167236.1">
    <property type="nucleotide sequence ID" value="NC_009927.1"/>
</dbReference>
<dbReference type="KEGG" id="amr:AM1_B0372"/>
<dbReference type="CDD" id="cd20169">
    <property type="entry name" value="Peptidase_M90_mtfA"/>
    <property type="match status" value="1"/>
</dbReference>
<dbReference type="Gene3D" id="1.10.472.150">
    <property type="entry name" value="Glucose-regulated metallo-peptidase M90, N-terminal domain"/>
    <property type="match status" value="1"/>
</dbReference>
<keyword evidence="2" id="KW-1185">Reference proteome</keyword>
<dbReference type="AlphaFoldDB" id="A8ZLR3"/>
<dbReference type="OrthoDB" id="9786424at2"/>
<dbReference type="InterPro" id="IPR024079">
    <property type="entry name" value="MetalloPept_cat_dom_sf"/>
</dbReference>
<gene>
    <name evidence="1" type="ordered locus">AM1_B0372</name>
</gene>
<name>A8ZLR3_ACAM1</name>
<dbReference type="GO" id="GO:0008237">
    <property type="term" value="F:metallopeptidase activity"/>
    <property type="evidence" value="ECO:0007669"/>
    <property type="project" value="InterPro"/>
</dbReference>
<dbReference type="Pfam" id="PF06167">
    <property type="entry name" value="Peptidase_M90"/>
    <property type="match status" value="1"/>
</dbReference>
<organism evidence="1 2">
    <name type="scientific">Acaryochloris marina (strain MBIC 11017)</name>
    <dbReference type="NCBI Taxonomy" id="329726"/>
    <lineage>
        <taxon>Bacteria</taxon>
        <taxon>Bacillati</taxon>
        <taxon>Cyanobacteriota</taxon>
        <taxon>Cyanophyceae</taxon>
        <taxon>Acaryochloridales</taxon>
        <taxon>Acaryochloridaceae</taxon>
        <taxon>Acaryochloris</taxon>
    </lineage>
</organism>
<evidence type="ECO:0008006" key="3">
    <source>
        <dbReference type="Google" id="ProtNLM"/>
    </source>
</evidence>
<dbReference type="Proteomes" id="UP000000268">
    <property type="component" value="Plasmid pREB2"/>
</dbReference>
<dbReference type="EMBL" id="CP000839">
    <property type="protein sequence ID" value="ABW32090.1"/>
    <property type="molecule type" value="Genomic_DNA"/>
</dbReference>
<dbReference type="GO" id="GO:0004177">
    <property type="term" value="F:aminopeptidase activity"/>
    <property type="evidence" value="ECO:0007669"/>
    <property type="project" value="TreeGrafter"/>
</dbReference>
<sequence length="253" mass="29299">MTIHKKIFISDWEKILENNIPIYNFLPSSLQSKLKDLILIFLDDKRFFGCDGLEITDEIRITISAQACLLIINRKGKTYPLLSSILIYPDSINKKVERIENQFVVTDMRRSWLGDSNARKGQIRISWKHAQLGALNWKDGQNLVLHEFAHQLDQEDSCADGVPILNCLNPQHAYMTWNKIITDEYKRLQSAVENNMVTVIDEYGATDLAEFFAVATEVFFEKPIPMKLNHSKLYKILSDFYGLDPAEWSYFSQ</sequence>
<dbReference type="SUPFAM" id="SSF55486">
    <property type="entry name" value="Metalloproteases ('zincins'), catalytic domain"/>
    <property type="match status" value="1"/>
</dbReference>
<dbReference type="HOGENOM" id="CLU_063037_0_1_3"/>
<geneLocation type="plasmid" evidence="1 2">
    <name>pREB2</name>
</geneLocation>
<evidence type="ECO:0000313" key="1">
    <source>
        <dbReference type="EMBL" id="ABW32090.1"/>
    </source>
</evidence>